<organism evidence="1">
    <name type="scientific">Rhizophora mucronata</name>
    <name type="common">Asiatic mangrove</name>
    <dbReference type="NCBI Taxonomy" id="61149"/>
    <lineage>
        <taxon>Eukaryota</taxon>
        <taxon>Viridiplantae</taxon>
        <taxon>Streptophyta</taxon>
        <taxon>Embryophyta</taxon>
        <taxon>Tracheophyta</taxon>
        <taxon>Spermatophyta</taxon>
        <taxon>Magnoliopsida</taxon>
        <taxon>eudicotyledons</taxon>
        <taxon>Gunneridae</taxon>
        <taxon>Pentapetalae</taxon>
        <taxon>rosids</taxon>
        <taxon>fabids</taxon>
        <taxon>Malpighiales</taxon>
        <taxon>Rhizophoraceae</taxon>
        <taxon>Rhizophora</taxon>
    </lineage>
</organism>
<reference evidence="1" key="1">
    <citation type="submission" date="2018-02" db="EMBL/GenBank/DDBJ databases">
        <title>Rhizophora mucronata_Transcriptome.</title>
        <authorList>
            <person name="Meera S.P."/>
            <person name="Sreeshan A."/>
            <person name="Augustine A."/>
        </authorList>
    </citation>
    <scope>NUCLEOTIDE SEQUENCE</scope>
    <source>
        <tissue evidence="1">Leaf</tissue>
    </source>
</reference>
<sequence length="53" mass="5869">MGDSSLSNSMDLIDMSVDGLIFLKLCFVSNFLSSLQSYSLEVSAYCVMSWYIG</sequence>
<accession>A0A2P2IT49</accession>
<evidence type="ECO:0000313" key="1">
    <source>
        <dbReference type="EMBL" id="MBW84401.1"/>
    </source>
</evidence>
<proteinExistence type="predicted"/>
<protein>
    <submittedName>
        <fullName evidence="1">Uncharacterized protein</fullName>
    </submittedName>
</protein>
<dbReference type="EMBL" id="GGEC01003918">
    <property type="protein sequence ID" value="MBW84401.1"/>
    <property type="molecule type" value="Transcribed_RNA"/>
</dbReference>
<name>A0A2P2IT49_RHIMU</name>
<dbReference type="AlphaFoldDB" id="A0A2P2IT49"/>